<feature type="transmembrane region" description="Helical" evidence="1">
    <location>
        <begin position="6"/>
        <end position="28"/>
    </location>
</feature>
<dbReference type="RefSeq" id="WP_017058594.1">
    <property type="nucleotide sequence ID" value="NZ_JBGONX010000007.1"/>
</dbReference>
<dbReference type="Proteomes" id="UP001569177">
    <property type="component" value="Unassembled WGS sequence"/>
</dbReference>
<gene>
    <name evidence="2" type="ORF">ACED24_06780</name>
</gene>
<keyword evidence="1" id="KW-0472">Membrane</keyword>
<protein>
    <recommendedName>
        <fullName evidence="4">DUF2721 domain-containing protein</fullName>
    </recommendedName>
</protein>
<keyword evidence="1" id="KW-0812">Transmembrane</keyword>
<accession>A0ABV4LD13</accession>
<feature type="transmembrane region" description="Helical" evidence="1">
    <location>
        <begin position="130"/>
        <end position="158"/>
    </location>
</feature>
<proteinExistence type="predicted"/>
<keyword evidence="3" id="KW-1185">Reference proteome</keyword>
<evidence type="ECO:0000313" key="2">
    <source>
        <dbReference type="EMBL" id="MEZ8089750.1"/>
    </source>
</evidence>
<feature type="transmembrane region" description="Helical" evidence="1">
    <location>
        <begin position="170"/>
        <end position="192"/>
    </location>
</feature>
<evidence type="ECO:0008006" key="4">
    <source>
        <dbReference type="Google" id="ProtNLM"/>
    </source>
</evidence>
<keyword evidence="1" id="KW-1133">Transmembrane helix</keyword>
<comment type="caution">
    <text evidence="2">The sequence shown here is derived from an EMBL/GenBank/DDBJ whole genome shotgun (WGS) entry which is preliminary data.</text>
</comment>
<name>A0ABV4LD13_9VIBR</name>
<organism evidence="2 3">
    <name type="scientific">Vibrio kanaloae</name>
    <dbReference type="NCBI Taxonomy" id="170673"/>
    <lineage>
        <taxon>Bacteria</taxon>
        <taxon>Pseudomonadati</taxon>
        <taxon>Pseudomonadota</taxon>
        <taxon>Gammaproteobacteria</taxon>
        <taxon>Vibrionales</taxon>
        <taxon>Vibrionaceae</taxon>
        <taxon>Vibrio</taxon>
    </lineage>
</organism>
<dbReference type="EMBL" id="JBGOOJ010000004">
    <property type="protein sequence ID" value="MEZ8089750.1"/>
    <property type="molecule type" value="Genomic_DNA"/>
</dbReference>
<reference evidence="2 3" key="1">
    <citation type="submission" date="2024-06" db="EMBL/GenBank/DDBJ databases">
        <authorList>
            <person name="Steensen K."/>
            <person name="Seneca J."/>
            <person name="Bartlau N."/>
            <person name="Yu A.X."/>
            <person name="Polz M.F."/>
        </authorList>
    </citation>
    <scope>NUCLEOTIDE SEQUENCE [LARGE SCALE GENOMIC DNA]</scope>
    <source>
        <strain evidence="2 3">5S240</strain>
    </source>
</reference>
<sequence>MDKAIIGFIGGETPVWILFVVLVVTLLMNHKDILHTVNDLKASRFKKLENAINCDWVDNDNKEILKNELSELYIVEATGIRAPREIRDRLLYIYSQKKSGIRLEHFQRSAKVLKIDNGELKPSVGTLHRVWMYVEIGISLLLFLGVMFLIALSMSLWVTLDHQAVFEFPIAALLYLPLCALLFFDGLTVISLKHVLEEDKLTRNEDFKELKAAA</sequence>
<evidence type="ECO:0000256" key="1">
    <source>
        <dbReference type="SAM" id="Phobius"/>
    </source>
</evidence>
<evidence type="ECO:0000313" key="3">
    <source>
        <dbReference type="Proteomes" id="UP001569177"/>
    </source>
</evidence>